<evidence type="ECO:0000313" key="9">
    <source>
        <dbReference type="EMBL" id="BEP30079.1"/>
    </source>
</evidence>
<evidence type="ECO:0000313" key="10">
    <source>
        <dbReference type="Proteomes" id="UP001321786"/>
    </source>
</evidence>
<dbReference type="HAMAP" id="MF_01215">
    <property type="entry name" value="OMPdecase_type2"/>
    <property type="match status" value="1"/>
</dbReference>
<reference evidence="9 10" key="1">
    <citation type="submission" date="2023-08" db="EMBL/GenBank/DDBJ databases">
        <title>Helicovermis profunda gen. nov., sp. nov., a novel mesophilic, fermentative bacterium within the Bacillota from a deep-sea hydrothermal vent chimney.</title>
        <authorList>
            <person name="Miyazaki U."/>
            <person name="Mizutani D."/>
            <person name="Hashimoto Y."/>
            <person name="Tame A."/>
            <person name="Sawayama S."/>
            <person name="Miyazaki J."/>
            <person name="Takai K."/>
            <person name="Nakagawa S."/>
        </authorList>
    </citation>
    <scope>NUCLEOTIDE SEQUENCE [LARGE SCALE GENOMIC DNA]</scope>
    <source>
        <strain evidence="9 10">S502</strain>
    </source>
</reference>
<sequence length="305" mass="33807">MIIDKLIEKVDLKKSHIVVGLDPRIELMPENFISKKIREGASLSNILFEFNKKIIDSVYDLVPAVKPQVAYYEMYGIEGMIAFRDTIKYAKEKGLIVISDVKRSDIGSTSKAYSNAHLGKVLFSGKQVNDFKTDAVTINPYLGSDTVKEFIEDIKEDGGMIFLLVKTSNKSSGEIQDRISNNKKIYEYVCASINSFADDTLGKNNYHSIGAVTGATYSSELSQIRKLIPRSYLLVPGYGAQGGKGSDVVSGFNKDGLGALVNSSRGIIYAFNRIGKNIGESARIAVKEMNEDINLNLKNVNKYRW</sequence>
<evidence type="ECO:0000259" key="8">
    <source>
        <dbReference type="SMART" id="SM00934"/>
    </source>
</evidence>
<dbReference type="EMBL" id="AP028654">
    <property type="protein sequence ID" value="BEP30079.1"/>
    <property type="molecule type" value="Genomic_DNA"/>
</dbReference>
<feature type="domain" description="Orotidine 5'-phosphate decarboxylase" evidence="8">
    <location>
        <begin position="16"/>
        <end position="278"/>
    </location>
</feature>
<dbReference type="GO" id="GO:0004590">
    <property type="term" value="F:orotidine-5'-phosphate decarboxylase activity"/>
    <property type="evidence" value="ECO:0007669"/>
    <property type="project" value="UniProtKB-UniRule"/>
</dbReference>
<dbReference type="AlphaFoldDB" id="A0AAU9EF22"/>
<proteinExistence type="inferred from homology"/>
<keyword evidence="5 7" id="KW-0456">Lyase</keyword>
<evidence type="ECO:0000256" key="1">
    <source>
        <dbReference type="ARBA" id="ARBA00004861"/>
    </source>
</evidence>
<dbReference type="InterPro" id="IPR001754">
    <property type="entry name" value="OMPdeCOase_dom"/>
</dbReference>
<gene>
    <name evidence="7 9" type="primary">pyrF</name>
    <name evidence="9" type="ORF">HLPR_24100</name>
</gene>
<dbReference type="PANTHER" id="PTHR43375">
    <property type="entry name" value="OROTIDINE 5'-PHOSPHATE DECARBOXYLASE"/>
    <property type="match status" value="1"/>
</dbReference>
<evidence type="ECO:0000256" key="6">
    <source>
        <dbReference type="ARBA" id="ARBA00049157"/>
    </source>
</evidence>
<comment type="pathway">
    <text evidence="1 7">Pyrimidine metabolism; UMP biosynthesis via de novo pathway; UMP from orotate: step 2/2.</text>
</comment>
<dbReference type="CDD" id="cd04725">
    <property type="entry name" value="OMP_decarboxylase_like"/>
    <property type="match status" value="1"/>
</dbReference>
<dbReference type="EC" id="4.1.1.23" evidence="7"/>
<dbReference type="KEGG" id="hprf:HLPR_24100"/>
<feature type="active site" description="Proton donor" evidence="7">
    <location>
        <position position="102"/>
    </location>
</feature>
<dbReference type="InterPro" id="IPR011060">
    <property type="entry name" value="RibuloseP-bd_barrel"/>
</dbReference>
<dbReference type="NCBIfam" id="TIGR02127">
    <property type="entry name" value="pyrF_sub2"/>
    <property type="match status" value="1"/>
</dbReference>
<dbReference type="GO" id="GO:0044205">
    <property type="term" value="P:'de novo' UMP biosynthetic process"/>
    <property type="evidence" value="ECO:0007669"/>
    <property type="project" value="UniProtKB-UniRule"/>
</dbReference>
<dbReference type="InterPro" id="IPR011995">
    <property type="entry name" value="OMPdecase_type-2"/>
</dbReference>
<keyword evidence="3 7" id="KW-0210">Decarboxylase</keyword>
<evidence type="ECO:0000256" key="4">
    <source>
        <dbReference type="ARBA" id="ARBA00022975"/>
    </source>
</evidence>
<dbReference type="GO" id="GO:0006207">
    <property type="term" value="P:'de novo' pyrimidine nucleobase biosynthetic process"/>
    <property type="evidence" value="ECO:0007669"/>
    <property type="project" value="InterPro"/>
</dbReference>
<comment type="similarity">
    <text evidence="2 7">Belongs to the OMP decarboxylase family. Type 2 subfamily.</text>
</comment>
<dbReference type="Gene3D" id="3.20.20.70">
    <property type="entry name" value="Aldolase class I"/>
    <property type="match status" value="1"/>
</dbReference>
<dbReference type="InterPro" id="IPR013785">
    <property type="entry name" value="Aldolase_TIM"/>
</dbReference>
<dbReference type="RefSeq" id="WP_338535680.1">
    <property type="nucleotide sequence ID" value="NZ_AP028654.1"/>
</dbReference>
<dbReference type="Pfam" id="PF00215">
    <property type="entry name" value="OMPdecase"/>
    <property type="match status" value="1"/>
</dbReference>
<keyword evidence="10" id="KW-1185">Reference proteome</keyword>
<comment type="catalytic activity">
    <reaction evidence="6 7">
        <text>orotidine 5'-phosphate + H(+) = UMP + CO2</text>
        <dbReference type="Rhea" id="RHEA:11596"/>
        <dbReference type="ChEBI" id="CHEBI:15378"/>
        <dbReference type="ChEBI" id="CHEBI:16526"/>
        <dbReference type="ChEBI" id="CHEBI:57538"/>
        <dbReference type="ChEBI" id="CHEBI:57865"/>
        <dbReference type="EC" id="4.1.1.23"/>
    </reaction>
</comment>
<evidence type="ECO:0000256" key="3">
    <source>
        <dbReference type="ARBA" id="ARBA00022793"/>
    </source>
</evidence>
<evidence type="ECO:0000256" key="2">
    <source>
        <dbReference type="ARBA" id="ARBA00008847"/>
    </source>
</evidence>
<dbReference type="PANTHER" id="PTHR43375:SF1">
    <property type="entry name" value="OROTIDINE 5'-PHOSPHATE DECARBOXYLASE"/>
    <property type="match status" value="1"/>
</dbReference>
<evidence type="ECO:0000256" key="7">
    <source>
        <dbReference type="HAMAP-Rule" id="MF_01215"/>
    </source>
</evidence>
<evidence type="ECO:0000256" key="5">
    <source>
        <dbReference type="ARBA" id="ARBA00023239"/>
    </source>
</evidence>
<name>A0AAU9EF22_9FIRM</name>
<keyword evidence="4 7" id="KW-0665">Pyrimidine biosynthesis</keyword>
<protein>
    <recommendedName>
        <fullName evidence="7">Orotidine 5'-phosphate decarboxylase</fullName>
        <ecNumber evidence="7">4.1.1.23</ecNumber>
    </recommendedName>
    <alternativeName>
        <fullName evidence="7">OMP decarboxylase</fullName>
        <shortName evidence="7">OMPDCase</shortName>
        <shortName evidence="7">OMPdecase</shortName>
    </alternativeName>
</protein>
<accession>A0AAU9EF22</accession>
<organism evidence="9 10">
    <name type="scientific">Helicovermis profundi</name>
    <dbReference type="NCBI Taxonomy" id="3065157"/>
    <lineage>
        <taxon>Bacteria</taxon>
        <taxon>Bacillati</taxon>
        <taxon>Bacillota</taxon>
        <taxon>Clostridia</taxon>
        <taxon>Helicovermis</taxon>
    </lineage>
</organism>
<dbReference type="SUPFAM" id="SSF51366">
    <property type="entry name" value="Ribulose-phoshate binding barrel"/>
    <property type="match status" value="1"/>
</dbReference>
<dbReference type="SMART" id="SM00934">
    <property type="entry name" value="OMPdecase"/>
    <property type="match status" value="1"/>
</dbReference>
<dbReference type="Proteomes" id="UP001321786">
    <property type="component" value="Chromosome"/>
</dbReference>